<dbReference type="KEGG" id="csj:CSK29544_03229"/>
<dbReference type="RefSeq" id="WP_004385861.1">
    <property type="nucleotide sequence ID" value="NZ_CAWNSY010000035.1"/>
</dbReference>
<gene>
    <name evidence="4" type="ORF">HRR37_16090</name>
</gene>
<protein>
    <submittedName>
        <fullName evidence="4">HAD family hydrolase</fullName>
    </submittedName>
</protein>
<dbReference type="Pfam" id="PF08282">
    <property type="entry name" value="Hydrolase_3"/>
    <property type="match status" value="1"/>
</dbReference>
<dbReference type="InterPro" id="IPR000150">
    <property type="entry name" value="Cof"/>
</dbReference>
<dbReference type="InterPro" id="IPR036412">
    <property type="entry name" value="HAD-like_sf"/>
</dbReference>
<evidence type="ECO:0000256" key="2">
    <source>
        <dbReference type="ARBA" id="ARBA00022801"/>
    </source>
</evidence>
<evidence type="ECO:0000313" key="4">
    <source>
        <dbReference type="EMBL" id="NYV43844.1"/>
    </source>
</evidence>
<evidence type="ECO:0000313" key="5">
    <source>
        <dbReference type="Proteomes" id="UP000548673"/>
    </source>
</evidence>
<keyword evidence="3" id="KW-0460">Magnesium</keyword>
<evidence type="ECO:0000256" key="1">
    <source>
        <dbReference type="ARBA" id="ARBA00022723"/>
    </source>
</evidence>
<keyword evidence="2 4" id="KW-0378">Hydrolase</keyword>
<dbReference type="InterPro" id="IPR006379">
    <property type="entry name" value="HAD-SF_hydro_IIB"/>
</dbReference>
<dbReference type="SFLD" id="SFLDG01144">
    <property type="entry name" value="C2.B.4:_PGP_Like"/>
    <property type="match status" value="1"/>
</dbReference>
<dbReference type="EMBL" id="JABTXY010000026">
    <property type="protein sequence ID" value="NYV43844.1"/>
    <property type="molecule type" value="Genomic_DNA"/>
</dbReference>
<comment type="caution">
    <text evidence="4">The sequence shown here is derived from an EMBL/GenBank/DDBJ whole genome shotgun (WGS) entry which is preliminary data.</text>
</comment>
<dbReference type="NCBIfam" id="TIGR00099">
    <property type="entry name" value="Cof-subfamily"/>
    <property type="match status" value="1"/>
</dbReference>
<dbReference type="PROSITE" id="PS01229">
    <property type="entry name" value="COF_2"/>
    <property type="match status" value="1"/>
</dbReference>
<dbReference type="InterPro" id="IPR023214">
    <property type="entry name" value="HAD_sf"/>
</dbReference>
<dbReference type="STRING" id="28141.CSK29544_03229"/>
<dbReference type="PANTHER" id="PTHR10000">
    <property type="entry name" value="PHOSPHOSERINE PHOSPHATASE"/>
    <property type="match status" value="1"/>
</dbReference>
<proteinExistence type="predicted"/>
<dbReference type="Gene3D" id="3.40.50.1000">
    <property type="entry name" value="HAD superfamily/HAD-like"/>
    <property type="match status" value="1"/>
</dbReference>
<dbReference type="GO" id="GO:0005829">
    <property type="term" value="C:cytosol"/>
    <property type="evidence" value="ECO:0007669"/>
    <property type="project" value="TreeGrafter"/>
</dbReference>
<dbReference type="SFLD" id="SFLDS00003">
    <property type="entry name" value="Haloacid_Dehalogenase"/>
    <property type="match status" value="1"/>
</dbReference>
<dbReference type="GO" id="GO:0016791">
    <property type="term" value="F:phosphatase activity"/>
    <property type="evidence" value="ECO:0007669"/>
    <property type="project" value="TreeGrafter"/>
</dbReference>
<dbReference type="SUPFAM" id="SSF56784">
    <property type="entry name" value="HAD-like"/>
    <property type="match status" value="1"/>
</dbReference>
<reference evidence="4 5" key="1">
    <citation type="submission" date="2020-05" db="EMBL/GenBank/DDBJ databases">
        <title>The draft genome of Cronobacter sakazakii strain 145005.</title>
        <authorList>
            <person name="Yang J."/>
            <person name="Liu L."/>
            <person name="Feng Y."/>
            <person name="Zong Z."/>
        </authorList>
    </citation>
    <scope>NUCLEOTIDE SEQUENCE [LARGE SCALE GENOMIC DNA]</scope>
    <source>
        <strain evidence="4 5">145005</strain>
    </source>
</reference>
<dbReference type="CDD" id="cd07518">
    <property type="entry name" value="HAD_YbiV-Like"/>
    <property type="match status" value="1"/>
</dbReference>
<dbReference type="PANTHER" id="PTHR10000:SF53">
    <property type="entry name" value="5-AMINO-6-(5-PHOSPHO-D-RIBITYLAMINO)URACIL PHOSPHATASE YBJI-RELATED"/>
    <property type="match status" value="1"/>
</dbReference>
<sequence>MKIQLIAVDMDGTFLNDNKQYDKERFTTQYAALKQQGIKFVVASGNQYYQLISFFPEIKDEIAFVAENGALVYDHGERIHHGELTREQYHQVVKTLSEQGDFNYVVCGLASAYYQAGAPEAFISLMSKHYHRLKPVENLLDIDDVIFKFSLNLPDDQIPALIENLHNELEGVVKPVTSGYGFVDLIIPGSHKASGLERLMARWNITPDACVAVGDSANDLEMLRLVKYSFAMDNAAAEVKETARYATGSNNQSGALQVIDAVLNHHSPFNAP</sequence>
<organism evidence="4 5">
    <name type="scientific">Cronobacter sakazakii</name>
    <name type="common">Enterobacter sakazakii</name>
    <dbReference type="NCBI Taxonomy" id="28141"/>
    <lineage>
        <taxon>Bacteria</taxon>
        <taxon>Pseudomonadati</taxon>
        <taxon>Pseudomonadota</taxon>
        <taxon>Gammaproteobacteria</taxon>
        <taxon>Enterobacterales</taxon>
        <taxon>Enterobacteriaceae</taxon>
        <taxon>Cronobacter</taxon>
    </lineage>
</organism>
<dbReference type="Proteomes" id="UP000548673">
    <property type="component" value="Unassembled WGS sequence"/>
</dbReference>
<keyword evidence="1" id="KW-0479">Metal-binding</keyword>
<dbReference type="SFLD" id="SFLDG01140">
    <property type="entry name" value="C2.B:_Phosphomannomutase_and_P"/>
    <property type="match status" value="1"/>
</dbReference>
<dbReference type="AlphaFoldDB" id="A0A2S9UHN8"/>
<dbReference type="Gene3D" id="3.30.1240.10">
    <property type="match status" value="1"/>
</dbReference>
<dbReference type="NCBIfam" id="TIGR01484">
    <property type="entry name" value="HAD-SF-IIB"/>
    <property type="match status" value="1"/>
</dbReference>
<accession>A0A2S9UHN8</accession>
<evidence type="ECO:0000256" key="3">
    <source>
        <dbReference type="ARBA" id="ARBA00022842"/>
    </source>
</evidence>
<dbReference type="GeneID" id="56730731"/>
<name>A0A2S9UHN8_CROSK</name>
<dbReference type="GO" id="GO:0000287">
    <property type="term" value="F:magnesium ion binding"/>
    <property type="evidence" value="ECO:0007669"/>
    <property type="project" value="UniProtKB-ARBA"/>
</dbReference>